<dbReference type="Proteomes" id="UP001201812">
    <property type="component" value="Unassembled WGS sequence"/>
</dbReference>
<dbReference type="AlphaFoldDB" id="A0AAD4MPU2"/>
<gene>
    <name evidence="1" type="ORF">DdX_16982</name>
</gene>
<protein>
    <recommendedName>
        <fullName evidence="3">F-box domain-containing protein</fullName>
    </recommendedName>
</protein>
<keyword evidence="2" id="KW-1185">Reference proteome</keyword>
<evidence type="ECO:0000313" key="2">
    <source>
        <dbReference type="Proteomes" id="UP001201812"/>
    </source>
</evidence>
<sequence length="334" mass="39085">MDNGTMIESFKFLNYYQLATGSLVSKRFRNLIRTHRHKLALLDVNEIYMFCYVDYPEHSITMFNKELSPKEYNKLIARNGYSKQVPLGGRIAGKENGYITFTLRANVCQNPNNCHDIATTVFNSQVELKNENWPMFQHSMRILMDPFIYIRSLTFYSPNVLGFLAGAMNSDHDRLRCKQLVIDLNDDTKKYVVWIKDHIRCNEFKIHGDGGSKCDEELIDFIMTGAPCTSAIKIKNYVLSKVLIDFMQKFTGLRNSDEHQMVESILSDFKNERVIEKLKRKYAKFIDKEEKHVERHRSRQIIGFINNDIQKKLTFSLTHFSFIPSRFSIEITNL</sequence>
<dbReference type="EMBL" id="JAKKPZ010000160">
    <property type="protein sequence ID" value="KAI1699998.1"/>
    <property type="molecule type" value="Genomic_DNA"/>
</dbReference>
<reference evidence="1" key="1">
    <citation type="submission" date="2022-01" db="EMBL/GenBank/DDBJ databases">
        <title>Genome Sequence Resource for Two Populations of Ditylenchus destructor, the Migratory Endoparasitic Phytonematode.</title>
        <authorList>
            <person name="Zhang H."/>
            <person name="Lin R."/>
            <person name="Xie B."/>
        </authorList>
    </citation>
    <scope>NUCLEOTIDE SEQUENCE</scope>
    <source>
        <strain evidence="1">BazhouSP</strain>
    </source>
</reference>
<proteinExistence type="predicted"/>
<comment type="caution">
    <text evidence="1">The sequence shown here is derived from an EMBL/GenBank/DDBJ whole genome shotgun (WGS) entry which is preliminary data.</text>
</comment>
<accession>A0AAD4MPU2</accession>
<organism evidence="1 2">
    <name type="scientific">Ditylenchus destructor</name>
    <dbReference type="NCBI Taxonomy" id="166010"/>
    <lineage>
        <taxon>Eukaryota</taxon>
        <taxon>Metazoa</taxon>
        <taxon>Ecdysozoa</taxon>
        <taxon>Nematoda</taxon>
        <taxon>Chromadorea</taxon>
        <taxon>Rhabditida</taxon>
        <taxon>Tylenchina</taxon>
        <taxon>Tylenchomorpha</taxon>
        <taxon>Sphaerularioidea</taxon>
        <taxon>Anguinidae</taxon>
        <taxon>Anguininae</taxon>
        <taxon>Ditylenchus</taxon>
    </lineage>
</organism>
<evidence type="ECO:0008006" key="3">
    <source>
        <dbReference type="Google" id="ProtNLM"/>
    </source>
</evidence>
<name>A0AAD4MPU2_9BILA</name>
<evidence type="ECO:0000313" key="1">
    <source>
        <dbReference type="EMBL" id="KAI1699998.1"/>
    </source>
</evidence>